<dbReference type="Proteomes" id="UP001060215">
    <property type="component" value="Chromosome 7"/>
</dbReference>
<sequence length="112" mass="12349">MLNFAKDYDHLPLIAKVEVFECALQNSERNDHARVFWLKSHTSKNGLDRRTNYTRSLAVMSMSIGFVGPGIALNGLTMAKHPSIASAWLTLAVGLKSFSHCGFLVSLQVSVL</sequence>
<proteinExistence type="predicted"/>
<protein>
    <submittedName>
        <fullName evidence="1">Serine/threonine-protein kinase TOR</fullName>
    </submittedName>
</protein>
<accession>A0ACC0H3E3</accession>
<name>A0ACC0H3E3_9ERIC</name>
<gene>
    <name evidence="1" type="ORF">LOK49_LG07G01679</name>
</gene>
<keyword evidence="2" id="KW-1185">Reference proteome</keyword>
<comment type="caution">
    <text evidence="1">The sequence shown here is derived from an EMBL/GenBank/DDBJ whole genome shotgun (WGS) entry which is preliminary data.</text>
</comment>
<keyword evidence="1" id="KW-0808">Transferase</keyword>
<organism evidence="1 2">
    <name type="scientific">Camellia lanceoleosa</name>
    <dbReference type="NCBI Taxonomy" id="1840588"/>
    <lineage>
        <taxon>Eukaryota</taxon>
        <taxon>Viridiplantae</taxon>
        <taxon>Streptophyta</taxon>
        <taxon>Embryophyta</taxon>
        <taxon>Tracheophyta</taxon>
        <taxon>Spermatophyta</taxon>
        <taxon>Magnoliopsida</taxon>
        <taxon>eudicotyledons</taxon>
        <taxon>Gunneridae</taxon>
        <taxon>Pentapetalae</taxon>
        <taxon>asterids</taxon>
        <taxon>Ericales</taxon>
        <taxon>Theaceae</taxon>
        <taxon>Camellia</taxon>
    </lineage>
</organism>
<keyword evidence="1" id="KW-0418">Kinase</keyword>
<reference evidence="1 2" key="1">
    <citation type="journal article" date="2022" name="Plant J.">
        <title>Chromosome-level genome of Camellia lanceoleosa provides a valuable resource for understanding genome evolution and self-incompatibility.</title>
        <authorList>
            <person name="Gong W."/>
            <person name="Xiao S."/>
            <person name="Wang L."/>
            <person name="Liao Z."/>
            <person name="Chang Y."/>
            <person name="Mo W."/>
            <person name="Hu G."/>
            <person name="Li W."/>
            <person name="Zhao G."/>
            <person name="Zhu H."/>
            <person name="Hu X."/>
            <person name="Ji K."/>
            <person name="Xiang X."/>
            <person name="Song Q."/>
            <person name="Yuan D."/>
            <person name="Jin S."/>
            <person name="Zhang L."/>
        </authorList>
    </citation>
    <scope>NUCLEOTIDE SEQUENCE [LARGE SCALE GENOMIC DNA]</scope>
    <source>
        <strain evidence="1">SQ_2022a</strain>
    </source>
</reference>
<evidence type="ECO:0000313" key="1">
    <source>
        <dbReference type="EMBL" id="KAI8007312.1"/>
    </source>
</evidence>
<evidence type="ECO:0000313" key="2">
    <source>
        <dbReference type="Proteomes" id="UP001060215"/>
    </source>
</evidence>
<dbReference type="EMBL" id="CM045764">
    <property type="protein sequence ID" value="KAI8007312.1"/>
    <property type="molecule type" value="Genomic_DNA"/>
</dbReference>